<reference evidence="2 3" key="1">
    <citation type="journal article" date="2019" name="Nat. Ecol. Evol.">
        <title>Megaphylogeny resolves global patterns of mushroom evolution.</title>
        <authorList>
            <person name="Varga T."/>
            <person name="Krizsan K."/>
            <person name="Foldi C."/>
            <person name="Dima B."/>
            <person name="Sanchez-Garcia M."/>
            <person name="Sanchez-Ramirez S."/>
            <person name="Szollosi G.J."/>
            <person name="Szarkandi J.G."/>
            <person name="Papp V."/>
            <person name="Albert L."/>
            <person name="Andreopoulos W."/>
            <person name="Angelini C."/>
            <person name="Antonin V."/>
            <person name="Barry K.W."/>
            <person name="Bougher N.L."/>
            <person name="Buchanan P."/>
            <person name="Buyck B."/>
            <person name="Bense V."/>
            <person name="Catcheside P."/>
            <person name="Chovatia M."/>
            <person name="Cooper J."/>
            <person name="Damon W."/>
            <person name="Desjardin D."/>
            <person name="Finy P."/>
            <person name="Geml J."/>
            <person name="Haridas S."/>
            <person name="Hughes K."/>
            <person name="Justo A."/>
            <person name="Karasinski D."/>
            <person name="Kautmanova I."/>
            <person name="Kiss B."/>
            <person name="Kocsube S."/>
            <person name="Kotiranta H."/>
            <person name="LaButti K.M."/>
            <person name="Lechner B.E."/>
            <person name="Liimatainen K."/>
            <person name="Lipzen A."/>
            <person name="Lukacs Z."/>
            <person name="Mihaltcheva S."/>
            <person name="Morgado L.N."/>
            <person name="Niskanen T."/>
            <person name="Noordeloos M.E."/>
            <person name="Ohm R.A."/>
            <person name="Ortiz-Santana B."/>
            <person name="Ovrebo C."/>
            <person name="Racz N."/>
            <person name="Riley R."/>
            <person name="Savchenko A."/>
            <person name="Shiryaev A."/>
            <person name="Soop K."/>
            <person name="Spirin V."/>
            <person name="Szebenyi C."/>
            <person name="Tomsovsky M."/>
            <person name="Tulloss R.E."/>
            <person name="Uehling J."/>
            <person name="Grigoriev I.V."/>
            <person name="Vagvolgyi C."/>
            <person name="Papp T."/>
            <person name="Martin F.M."/>
            <person name="Miettinen O."/>
            <person name="Hibbett D.S."/>
            <person name="Nagy L.G."/>
        </authorList>
    </citation>
    <scope>NUCLEOTIDE SEQUENCE [LARGE SCALE GENOMIC DNA]</scope>
    <source>
        <strain evidence="2 3">CBS 166.37</strain>
    </source>
</reference>
<protein>
    <submittedName>
        <fullName evidence="2">Uncharacterized protein</fullName>
    </submittedName>
</protein>
<name>A0A5C3MJX0_9AGAR</name>
<feature type="compositionally biased region" description="Polar residues" evidence="1">
    <location>
        <begin position="94"/>
        <end position="105"/>
    </location>
</feature>
<gene>
    <name evidence="2" type="ORF">BDQ12DRAFT_717351</name>
</gene>
<proteinExistence type="predicted"/>
<dbReference type="AlphaFoldDB" id="A0A5C3MJX0"/>
<feature type="compositionally biased region" description="Polar residues" evidence="1">
    <location>
        <begin position="70"/>
        <end position="84"/>
    </location>
</feature>
<dbReference type="EMBL" id="ML213590">
    <property type="protein sequence ID" value="TFK44178.1"/>
    <property type="molecule type" value="Genomic_DNA"/>
</dbReference>
<evidence type="ECO:0000313" key="3">
    <source>
        <dbReference type="Proteomes" id="UP000308652"/>
    </source>
</evidence>
<sequence>MEFIFDSATAPPTNASFNWTPPSALQVLTTNASTKGHPAGNSKGKQREDVMMPPPMTQVAVAHKSLTEAAVTQSTQMPANTVASSRKKREVSKTSDPPHTPFTTSPYNPFVASVHNTPIAWQCIGSILPFGLYKGLLFPGSTGARLIPVQHCLTAILDSQLSCAVLLVSGYTGRGEYVVKVWSDFCVSMGITITSPQVPSAATSERVRSSMLSSRAAIGVSRSNPAARASLIAPMSAQQATQQPIFTNPFTNNGFQRNLQTPGATVNEPPAFAQLNWSAEATSSIPFYAVSDTQAYEMTMHPEDFLNYEKQITVSPLTVDCVHAPDTNQGYHDHTVSDFVYQNQSQVQDQCHRHLAPASDGVELRRLNGQTPRELSQLNAGLVADTFDATLSQQQSIPSLSSNIFPNIQSFSQPDTIAKMTNNPSSNASDSPVYVMDTYAQDGPERVEQLYEYQTDTSYLYAAEVKETLNPDPYALSSPFVPQMSTDLEEGQEFWRMPPEFQAAAPPFVDESALHDFTSNEE</sequence>
<dbReference type="Proteomes" id="UP000308652">
    <property type="component" value="Unassembled WGS sequence"/>
</dbReference>
<evidence type="ECO:0000313" key="2">
    <source>
        <dbReference type="EMBL" id="TFK44178.1"/>
    </source>
</evidence>
<keyword evidence="3" id="KW-1185">Reference proteome</keyword>
<feature type="region of interest" description="Disordered" evidence="1">
    <location>
        <begin position="70"/>
        <end position="105"/>
    </location>
</feature>
<organism evidence="2 3">
    <name type="scientific">Crucibulum laeve</name>
    <dbReference type="NCBI Taxonomy" id="68775"/>
    <lineage>
        <taxon>Eukaryota</taxon>
        <taxon>Fungi</taxon>
        <taxon>Dikarya</taxon>
        <taxon>Basidiomycota</taxon>
        <taxon>Agaricomycotina</taxon>
        <taxon>Agaricomycetes</taxon>
        <taxon>Agaricomycetidae</taxon>
        <taxon>Agaricales</taxon>
        <taxon>Agaricineae</taxon>
        <taxon>Nidulariaceae</taxon>
        <taxon>Crucibulum</taxon>
    </lineage>
</organism>
<feature type="region of interest" description="Disordered" evidence="1">
    <location>
        <begin position="31"/>
        <end position="50"/>
    </location>
</feature>
<accession>A0A5C3MJX0</accession>
<evidence type="ECO:0000256" key="1">
    <source>
        <dbReference type="SAM" id="MobiDB-lite"/>
    </source>
</evidence>